<evidence type="ECO:0000259" key="8">
    <source>
        <dbReference type="SMART" id="SM00645"/>
    </source>
</evidence>
<evidence type="ECO:0008006" key="12">
    <source>
        <dbReference type="Google" id="ProtNLM"/>
    </source>
</evidence>
<dbReference type="OrthoDB" id="10253408at2759"/>
<evidence type="ECO:0000256" key="6">
    <source>
        <dbReference type="ARBA" id="ARBA00023157"/>
    </source>
</evidence>
<evidence type="ECO:0000259" key="9">
    <source>
        <dbReference type="SMART" id="SM00848"/>
    </source>
</evidence>
<dbReference type="InterPro" id="IPR013128">
    <property type="entry name" value="Peptidase_C1A"/>
</dbReference>
<dbReference type="SMART" id="SM00645">
    <property type="entry name" value="Pept_C1"/>
    <property type="match status" value="1"/>
</dbReference>
<dbReference type="InterPro" id="IPR025660">
    <property type="entry name" value="Pept_his_AS"/>
</dbReference>
<keyword evidence="7" id="KW-0732">Signal</keyword>
<dbReference type="SUPFAM" id="SSF54001">
    <property type="entry name" value="Cysteine proteinases"/>
    <property type="match status" value="1"/>
</dbReference>
<dbReference type="GO" id="GO:2001235">
    <property type="term" value="P:positive regulation of apoptotic signaling pathway"/>
    <property type="evidence" value="ECO:0000318"/>
    <property type="project" value="GO_Central"/>
</dbReference>
<protein>
    <recommendedName>
        <fullName evidence="12">Cathepsin L</fullName>
    </recommendedName>
</protein>
<dbReference type="GO" id="GO:0005764">
    <property type="term" value="C:lysosome"/>
    <property type="evidence" value="ECO:0000318"/>
    <property type="project" value="GO_Central"/>
</dbReference>
<feature type="domain" description="Cathepsin propeptide inhibitor" evidence="9">
    <location>
        <begin position="28"/>
        <end position="88"/>
    </location>
</feature>
<dbReference type="GO" id="GO:0051603">
    <property type="term" value="P:proteolysis involved in protein catabolic process"/>
    <property type="evidence" value="ECO:0000318"/>
    <property type="project" value="GO_Central"/>
</dbReference>
<keyword evidence="4" id="KW-0788">Thiol protease</keyword>
<reference evidence="11" key="1">
    <citation type="submission" date="2015-02" db="EMBL/GenBank/DDBJ databases">
        <title>Genome sequencing for Strongylocentrotus purpuratus.</title>
        <authorList>
            <person name="Murali S."/>
            <person name="Liu Y."/>
            <person name="Vee V."/>
            <person name="English A."/>
            <person name="Wang M."/>
            <person name="Skinner E."/>
            <person name="Han Y."/>
            <person name="Muzny D.M."/>
            <person name="Worley K.C."/>
            <person name="Gibbs R.A."/>
        </authorList>
    </citation>
    <scope>NUCLEOTIDE SEQUENCE</scope>
</reference>
<dbReference type="Gene3D" id="3.90.70.10">
    <property type="entry name" value="Cysteine proteinases"/>
    <property type="match status" value="1"/>
</dbReference>
<dbReference type="InterPro" id="IPR013201">
    <property type="entry name" value="Prot_inhib_I29"/>
</dbReference>
<dbReference type="PANTHER" id="PTHR12411">
    <property type="entry name" value="CYSTEINE PROTEASE FAMILY C1-RELATED"/>
    <property type="match status" value="1"/>
</dbReference>
<dbReference type="EnsemblMetazoa" id="XM_003724562">
    <property type="protein sequence ID" value="XP_003724610"/>
    <property type="gene ID" value="LOC577926"/>
</dbReference>
<dbReference type="RefSeq" id="XP_011663786.2">
    <property type="nucleotide sequence ID" value="XM_011665484.2"/>
</dbReference>
<evidence type="ECO:0000256" key="1">
    <source>
        <dbReference type="ARBA" id="ARBA00008455"/>
    </source>
</evidence>
<reference evidence="10" key="2">
    <citation type="submission" date="2021-01" db="UniProtKB">
        <authorList>
            <consortium name="EnsemblMetazoa"/>
        </authorList>
    </citation>
    <scope>IDENTIFICATION</scope>
</reference>
<dbReference type="GO" id="GO:0008656">
    <property type="term" value="F:cysteine-type endopeptidase activator activity involved in apoptotic process"/>
    <property type="evidence" value="ECO:0000318"/>
    <property type="project" value="GO_Central"/>
</dbReference>
<dbReference type="Pfam" id="PF00112">
    <property type="entry name" value="Peptidase_C1"/>
    <property type="match status" value="1"/>
</dbReference>
<keyword evidence="5" id="KW-0865">Zymogen</keyword>
<name>A0A7M7GG67_STRPU</name>
<feature type="chain" id="PRO_5036401315" description="Cathepsin L" evidence="7">
    <location>
        <begin position="17"/>
        <end position="334"/>
    </location>
</feature>
<dbReference type="FunFam" id="3.90.70.10:FF:000006">
    <property type="entry name" value="Cathepsin S"/>
    <property type="match status" value="1"/>
</dbReference>
<dbReference type="Pfam" id="PF08246">
    <property type="entry name" value="Inhibitor_I29"/>
    <property type="match status" value="1"/>
</dbReference>
<keyword evidence="6" id="KW-1015">Disulfide bond</keyword>
<evidence type="ECO:0000256" key="2">
    <source>
        <dbReference type="ARBA" id="ARBA00022670"/>
    </source>
</evidence>
<dbReference type="InterPro" id="IPR038765">
    <property type="entry name" value="Papain-like_cys_pep_sf"/>
</dbReference>
<dbReference type="SMART" id="SM00848">
    <property type="entry name" value="Inhibitor_I29"/>
    <property type="match status" value="1"/>
</dbReference>
<feature type="domain" description="Peptidase C1A papain C-terminal" evidence="8">
    <location>
        <begin position="117"/>
        <end position="333"/>
    </location>
</feature>
<evidence type="ECO:0000256" key="3">
    <source>
        <dbReference type="ARBA" id="ARBA00022801"/>
    </source>
</evidence>
<evidence type="ECO:0000313" key="10">
    <source>
        <dbReference type="EnsemblMetazoa" id="XP_003724610"/>
    </source>
</evidence>
<dbReference type="InterPro" id="IPR000169">
    <property type="entry name" value="Pept_cys_AS"/>
</dbReference>
<dbReference type="PROSITE" id="PS00639">
    <property type="entry name" value="THIOL_PROTEASE_HIS"/>
    <property type="match status" value="1"/>
</dbReference>
<evidence type="ECO:0000256" key="4">
    <source>
        <dbReference type="ARBA" id="ARBA00022807"/>
    </source>
</evidence>
<dbReference type="GO" id="GO:0004197">
    <property type="term" value="F:cysteine-type endopeptidase activity"/>
    <property type="evidence" value="ECO:0000318"/>
    <property type="project" value="GO_Central"/>
</dbReference>
<dbReference type="InterPro" id="IPR000668">
    <property type="entry name" value="Peptidase_C1A_C"/>
</dbReference>
<organism evidence="10 11">
    <name type="scientific">Strongylocentrotus purpuratus</name>
    <name type="common">Purple sea urchin</name>
    <dbReference type="NCBI Taxonomy" id="7668"/>
    <lineage>
        <taxon>Eukaryota</taxon>
        <taxon>Metazoa</taxon>
        <taxon>Echinodermata</taxon>
        <taxon>Eleutherozoa</taxon>
        <taxon>Echinozoa</taxon>
        <taxon>Echinoidea</taxon>
        <taxon>Euechinoidea</taxon>
        <taxon>Echinacea</taxon>
        <taxon>Camarodonta</taxon>
        <taxon>Echinidea</taxon>
        <taxon>Strongylocentrotidae</taxon>
        <taxon>Strongylocentrotus</taxon>
    </lineage>
</organism>
<dbReference type="RefSeq" id="XP_003724610.2">
    <property type="nucleotide sequence ID" value="XM_003724562.3"/>
</dbReference>
<dbReference type="GO" id="GO:0005615">
    <property type="term" value="C:extracellular space"/>
    <property type="evidence" value="ECO:0000318"/>
    <property type="project" value="GO_Central"/>
</dbReference>
<keyword evidence="11" id="KW-1185">Reference proteome</keyword>
<dbReference type="EnsemblMetazoa" id="XM_011665484">
    <property type="protein sequence ID" value="XP_011663786"/>
    <property type="gene ID" value="LOC577926"/>
</dbReference>
<dbReference type="InterPro" id="IPR039417">
    <property type="entry name" value="Peptidase_C1A_papain-like"/>
</dbReference>
<keyword evidence="2" id="KW-0645">Protease</keyword>
<dbReference type="KEGG" id="spu:577926"/>
<sequence length="334" mass="36904">MKTFIIVLLSVAGALATRLPSRDFDEEWKEWVDYHGKEYSAMGEEMERRMIWEDNLRIITKHNLEHSQGKTTYRLGMNEFGDMTNAEFVATRTMKKMSGVPKVGQGSTFLPSEFLQLPDSVDWRTEGYVTPVKDQGQCGSCWAFSTVGALEGQHFVKTGTLVSLSEQNLVDCSQAEGNDGCNGGWPAWADEYIKSNGGIDTEVGYPYEGVDDSCHYRTSDVGATITGFAEVEADSEKALEKALAQVGPISVCIDATQPSFQLYESGVYDEPDCSSTALDHCVTAVGYDSTADGDKYYIVKNSWGTTWGQEGYIWMSRDKQNQCGIATNATYPLV</sequence>
<proteinExistence type="inferred from homology"/>
<dbReference type="PROSITE" id="PS00139">
    <property type="entry name" value="THIOL_PROTEASE_CYS"/>
    <property type="match status" value="1"/>
</dbReference>
<accession>A0A7M7GG67</accession>
<dbReference type="GeneID" id="577926"/>
<dbReference type="GO" id="GO:0006955">
    <property type="term" value="P:immune response"/>
    <property type="evidence" value="ECO:0000318"/>
    <property type="project" value="GO_Central"/>
</dbReference>
<comment type="similarity">
    <text evidence="1">Belongs to the peptidase C1 family.</text>
</comment>
<keyword evidence="3" id="KW-0378">Hydrolase</keyword>
<evidence type="ECO:0000256" key="7">
    <source>
        <dbReference type="SAM" id="SignalP"/>
    </source>
</evidence>
<dbReference type="Proteomes" id="UP000007110">
    <property type="component" value="Unassembled WGS sequence"/>
</dbReference>
<dbReference type="PRINTS" id="PR00705">
    <property type="entry name" value="PAPAIN"/>
</dbReference>
<dbReference type="AlphaFoldDB" id="A0A7M7GG67"/>
<dbReference type="InParanoid" id="A0A7M7GG67"/>
<evidence type="ECO:0000256" key="5">
    <source>
        <dbReference type="ARBA" id="ARBA00023145"/>
    </source>
</evidence>
<dbReference type="CDD" id="cd02248">
    <property type="entry name" value="Peptidase_C1A"/>
    <property type="match status" value="1"/>
</dbReference>
<dbReference type="OMA" id="VYHEKRC"/>
<evidence type="ECO:0000313" key="11">
    <source>
        <dbReference type="Proteomes" id="UP000007110"/>
    </source>
</evidence>
<feature type="signal peptide" evidence="7">
    <location>
        <begin position="1"/>
        <end position="16"/>
    </location>
</feature>